<evidence type="ECO:0000313" key="3">
    <source>
        <dbReference type="Proteomes" id="UP000063699"/>
    </source>
</evidence>
<organism evidence="2 3">
    <name type="scientific">Kibdelosporangium phytohabitans</name>
    <dbReference type="NCBI Taxonomy" id="860235"/>
    <lineage>
        <taxon>Bacteria</taxon>
        <taxon>Bacillati</taxon>
        <taxon>Actinomycetota</taxon>
        <taxon>Actinomycetes</taxon>
        <taxon>Pseudonocardiales</taxon>
        <taxon>Pseudonocardiaceae</taxon>
        <taxon>Kibdelosporangium</taxon>
    </lineage>
</organism>
<keyword evidence="3" id="KW-1185">Reference proteome</keyword>
<evidence type="ECO:0000313" key="2">
    <source>
        <dbReference type="EMBL" id="ALG06096.1"/>
    </source>
</evidence>
<name>A0A0N9HVV7_9PSEU</name>
<dbReference type="STRING" id="860235.AOZ06_03440"/>
<sequence length="131" mass="13618">MSTEIVSPAAGPDAADDPLAKITLTPRVFVASLASIALVVGLVLGLVPVRVSTLDTTATVKVSCGNTLGGVETPRLAASLGNPEKPILAEYVAMCDRGIDARTLPAWTLFFGGMLGWIWLGAGRRRKSGLE</sequence>
<dbReference type="AlphaFoldDB" id="A0A0N9HVV7"/>
<accession>A0A0N9HVV7</accession>
<keyword evidence="1" id="KW-0812">Transmembrane</keyword>
<dbReference type="EMBL" id="CP012752">
    <property type="protein sequence ID" value="ALG06096.1"/>
    <property type="molecule type" value="Genomic_DNA"/>
</dbReference>
<dbReference type="Proteomes" id="UP000063699">
    <property type="component" value="Chromosome"/>
</dbReference>
<keyword evidence="1" id="KW-0472">Membrane</keyword>
<evidence type="ECO:0000256" key="1">
    <source>
        <dbReference type="SAM" id="Phobius"/>
    </source>
</evidence>
<dbReference type="OrthoDB" id="3699572at2"/>
<protein>
    <submittedName>
        <fullName evidence="2">Uncharacterized protein</fullName>
    </submittedName>
</protein>
<keyword evidence="1" id="KW-1133">Transmembrane helix</keyword>
<dbReference type="RefSeq" id="WP_054288072.1">
    <property type="nucleotide sequence ID" value="NZ_CP012752.1"/>
</dbReference>
<gene>
    <name evidence="2" type="ORF">AOZ06_03440</name>
</gene>
<feature type="transmembrane region" description="Helical" evidence="1">
    <location>
        <begin position="28"/>
        <end position="47"/>
    </location>
</feature>
<reference evidence="2 3" key="1">
    <citation type="submission" date="2015-07" db="EMBL/GenBank/DDBJ databases">
        <title>Genome sequencing of Kibdelosporangium phytohabitans.</title>
        <authorList>
            <person name="Qin S."/>
            <person name="Xing K."/>
        </authorList>
    </citation>
    <scope>NUCLEOTIDE SEQUENCE [LARGE SCALE GENOMIC DNA]</scope>
    <source>
        <strain evidence="2 3">KLBMP1111</strain>
    </source>
</reference>
<proteinExistence type="predicted"/>
<feature type="transmembrane region" description="Helical" evidence="1">
    <location>
        <begin position="104"/>
        <end position="122"/>
    </location>
</feature>
<dbReference type="KEGG" id="kphy:AOZ06_03440"/>